<organism evidence="4 5">
    <name type="scientific">Spirosoma utsteinense</name>
    <dbReference type="NCBI Taxonomy" id="2585773"/>
    <lineage>
        <taxon>Bacteria</taxon>
        <taxon>Pseudomonadati</taxon>
        <taxon>Bacteroidota</taxon>
        <taxon>Cytophagia</taxon>
        <taxon>Cytophagales</taxon>
        <taxon>Cytophagaceae</taxon>
        <taxon>Spirosoma</taxon>
    </lineage>
</organism>
<dbReference type="PANTHER" id="PTHR30469:SF37">
    <property type="entry name" value="RAGD PROTEIN"/>
    <property type="match status" value="1"/>
</dbReference>
<dbReference type="Gene3D" id="2.40.30.170">
    <property type="match status" value="1"/>
</dbReference>
<proteinExistence type="inferred from homology"/>
<dbReference type="Gene3D" id="2.40.420.20">
    <property type="match status" value="1"/>
</dbReference>
<dbReference type="PANTHER" id="PTHR30469">
    <property type="entry name" value="MULTIDRUG RESISTANCE PROTEIN MDTA"/>
    <property type="match status" value="1"/>
</dbReference>
<dbReference type="RefSeq" id="WP_186742059.1">
    <property type="nucleotide sequence ID" value="NZ_VFIA01000072.1"/>
</dbReference>
<dbReference type="PROSITE" id="PS51257">
    <property type="entry name" value="PROKAR_LIPOPROTEIN"/>
    <property type="match status" value="1"/>
</dbReference>
<dbReference type="InterPro" id="IPR058792">
    <property type="entry name" value="Beta-barrel_RND_2"/>
</dbReference>
<accession>A0ABR6WEQ1</accession>
<dbReference type="Proteomes" id="UP000700732">
    <property type="component" value="Unassembled WGS sequence"/>
</dbReference>
<reference evidence="4 5" key="1">
    <citation type="submission" date="2019-06" db="EMBL/GenBank/DDBJ databases">
        <title>Spirosoma utsteinense sp. nov. isolated from Antarctic ice-free soils.</title>
        <authorList>
            <person name="Tahon G."/>
        </authorList>
    </citation>
    <scope>NUCLEOTIDE SEQUENCE [LARGE SCALE GENOMIC DNA]</scope>
    <source>
        <strain evidence="4 5">LMG 31447</strain>
    </source>
</reference>
<dbReference type="InterPro" id="IPR058647">
    <property type="entry name" value="BSH_CzcB-like"/>
</dbReference>
<evidence type="ECO:0000313" key="4">
    <source>
        <dbReference type="EMBL" id="MBC3795007.1"/>
    </source>
</evidence>
<name>A0ABR6WEQ1_9BACT</name>
<dbReference type="Pfam" id="PF25954">
    <property type="entry name" value="Beta-barrel_RND_2"/>
    <property type="match status" value="1"/>
</dbReference>
<comment type="similarity">
    <text evidence="1">Belongs to the membrane fusion protein (MFP) (TC 8.A.1) family.</text>
</comment>
<comment type="caution">
    <text evidence="4">The sequence shown here is derived from an EMBL/GenBank/DDBJ whole genome shotgun (WGS) entry which is preliminary data.</text>
</comment>
<dbReference type="EMBL" id="VFIA01000072">
    <property type="protein sequence ID" value="MBC3795007.1"/>
    <property type="molecule type" value="Genomic_DNA"/>
</dbReference>
<dbReference type="NCBIfam" id="TIGR01730">
    <property type="entry name" value="RND_mfp"/>
    <property type="match status" value="1"/>
</dbReference>
<feature type="domain" description="CusB-like beta-barrel" evidence="2">
    <location>
        <begin position="211"/>
        <end position="283"/>
    </location>
</feature>
<protein>
    <submittedName>
        <fullName evidence="4">RND family efflux transporter MFP subunit</fullName>
    </submittedName>
</protein>
<dbReference type="SUPFAM" id="SSF111369">
    <property type="entry name" value="HlyD-like secretion proteins"/>
    <property type="match status" value="1"/>
</dbReference>
<sequence>MRFSLAFYTLVILLSGCQPKSKPASLPAAGATPQPDSVTTLVLTAEAVRKDVTLPAELLPYERVQLYAKVPGFVRRMSVDIGSRVQKGQLLAVVDAPELGARVAEGGANVQTALVRYQNGQDLYRRLAAARQAAGAVSVREVESARNQMRADSTGWVAARQVLRSLRDQQAYLTLRAPFTGVVTRRSADPGALVGISQPLLELENNRRLRLRVAVPEALTGSRLPANRVSFTVKAFPGQAFAGALDRKSETIDPKTRTELWEFRVDNASGTLKAGMFADAKLGMARSQNSFLVPPTAVVTSLERKFVIRVKGGKTEWVDVATGLGVGDRQEVFGPLANGDTLLKAANEERKPDQTVIAVVK</sequence>
<dbReference type="Gene3D" id="1.10.287.470">
    <property type="entry name" value="Helix hairpin bin"/>
    <property type="match status" value="1"/>
</dbReference>
<feature type="domain" description="CzcB-like barrel-sandwich hybrid" evidence="3">
    <location>
        <begin position="65"/>
        <end position="198"/>
    </location>
</feature>
<dbReference type="InterPro" id="IPR006143">
    <property type="entry name" value="RND_pump_MFP"/>
</dbReference>
<evidence type="ECO:0000313" key="5">
    <source>
        <dbReference type="Proteomes" id="UP000700732"/>
    </source>
</evidence>
<dbReference type="Gene3D" id="2.40.50.100">
    <property type="match status" value="1"/>
</dbReference>
<evidence type="ECO:0000256" key="1">
    <source>
        <dbReference type="ARBA" id="ARBA00009477"/>
    </source>
</evidence>
<evidence type="ECO:0000259" key="2">
    <source>
        <dbReference type="Pfam" id="PF25954"/>
    </source>
</evidence>
<evidence type="ECO:0000259" key="3">
    <source>
        <dbReference type="Pfam" id="PF25973"/>
    </source>
</evidence>
<dbReference type="Pfam" id="PF25973">
    <property type="entry name" value="BSH_CzcB"/>
    <property type="match status" value="1"/>
</dbReference>
<keyword evidence="5" id="KW-1185">Reference proteome</keyword>
<gene>
    <name evidence="4" type="ORF">FH603_5539</name>
</gene>